<accession>A0A0M0L9C6</accession>
<keyword evidence="3" id="KW-1185">Reference proteome</keyword>
<dbReference type="AlphaFoldDB" id="A0A0M0L9C6"/>
<gene>
    <name evidence="2" type="ORF">AMD01_06290</name>
</gene>
<dbReference type="CDD" id="cd04692">
    <property type="entry name" value="NUDIX_Hydrolase"/>
    <property type="match status" value="1"/>
</dbReference>
<evidence type="ECO:0000313" key="3">
    <source>
        <dbReference type="Proteomes" id="UP000037558"/>
    </source>
</evidence>
<dbReference type="Pfam" id="PF00293">
    <property type="entry name" value="NUDIX"/>
    <property type="match status" value="1"/>
</dbReference>
<dbReference type="InterPro" id="IPR000086">
    <property type="entry name" value="NUDIX_hydrolase_dom"/>
</dbReference>
<dbReference type="PATRIC" id="fig|284581.3.peg.4659"/>
<dbReference type="EMBL" id="LILC01000007">
    <property type="protein sequence ID" value="KOO47639.1"/>
    <property type="molecule type" value="Genomic_DNA"/>
</dbReference>
<dbReference type="OrthoDB" id="9780586at2"/>
<proteinExistence type="predicted"/>
<organism evidence="2 3">
    <name type="scientific">Priestia koreensis</name>
    <dbReference type="NCBI Taxonomy" id="284581"/>
    <lineage>
        <taxon>Bacteria</taxon>
        <taxon>Bacillati</taxon>
        <taxon>Bacillota</taxon>
        <taxon>Bacilli</taxon>
        <taxon>Bacillales</taxon>
        <taxon>Bacillaceae</taxon>
        <taxon>Priestia</taxon>
    </lineage>
</organism>
<dbReference type="PANTHER" id="PTHR10885:SF0">
    <property type="entry name" value="ISOPENTENYL-DIPHOSPHATE DELTA-ISOMERASE"/>
    <property type="match status" value="1"/>
</dbReference>
<dbReference type="InterPro" id="IPR015797">
    <property type="entry name" value="NUDIX_hydrolase-like_dom_sf"/>
</dbReference>
<dbReference type="Proteomes" id="UP000037558">
    <property type="component" value="Unassembled WGS sequence"/>
</dbReference>
<dbReference type="GO" id="GO:0016787">
    <property type="term" value="F:hydrolase activity"/>
    <property type="evidence" value="ECO:0007669"/>
    <property type="project" value="UniProtKB-KW"/>
</dbReference>
<dbReference type="RefSeq" id="WP_053400550.1">
    <property type="nucleotide sequence ID" value="NZ_LILC01000007.1"/>
</dbReference>
<dbReference type="STRING" id="284581.AMD01_06290"/>
<dbReference type="PANTHER" id="PTHR10885">
    <property type="entry name" value="ISOPENTENYL-DIPHOSPHATE DELTA-ISOMERASE"/>
    <property type="match status" value="1"/>
</dbReference>
<evidence type="ECO:0000259" key="1">
    <source>
        <dbReference type="PROSITE" id="PS51462"/>
    </source>
</evidence>
<protein>
    <submittedName>
        <fullName evidence="2">NUDIX hydrolase</fullName>
    </submittedName>
</protein>
<dbReference type="PROSITE" id="PS51462">
    <property type="entry name" value="NUDIX"/>
    <property type="match status" value="1"/>
</dbReference>
<dbReference type="SUPFAM" id="SSF55811">
    <property type="entry name" value="Nudix"/>
    <property type="match status" value="1"/>
</dbReference>
<comment type="caution">
    <text evidence="2">The sequence shown here is derived from an EMBL/GenBank/DDBJ whole genome shotgun (WGS) entry which is preliminary data.</text>
</comment>
<sequence length="214" mass="24745">METELIRIFDENERPIGVKTRAEVHEKGYWHEAFHCWFVETINEQAYIHFQLRSEQKKDYPNLFDITAAGHLLADETVVDGVREVKEEIGIEVTLEELRSLGTLKYCVTRGALIDRELAHTFLGVNKCSMNQYVLQREEVAGMARVRLEDAEGLWDGTKDSIHIEGYIEDISGFRCIFSKKVGTAAFVPHDSAFYQEVFMKIRKQLNRFIGLKL</sequence>
<feature type="domain" description="Nudix hydrolase" evidence="1">
    <location>
        <begin position="29"/>
        <end position="168"/>
    </location>
</feature>
<dbReference type="Gene3D" id="3.90.79.10">
    <property type="entry name" value="Nucleoside Triphosphate Pyrophosphohydrolase"/>
    <property type="match status" value="1"/>
</dbReference>
<reference evidence="3" key="1">
    <citation type="submission" date="2015-08" db="EMBL/GenBank/DDBJ databases">
        <title>Fjat-14210 dsm16467.</title>
        <authorList>
            <person name="Liu B."/>
            <person name="Wang J."/>
            <person name="Zhu Y."/>
            <person name="Liu G."/>
            <person name="Chen Q."/>
            <person name="Chen Z."/>
            <person name="Lan J."/>
            <person name="Che J."/>
            <person name="Ge C."/>
            <person name="Shi H."/>
            <person name="Pan Z."/>
            <person name="Liu X."/>
        </authorList>
    </citation>
    <scope>NUCLEOTIDE SEQUENCE [LARGE SCALE GENOMIC DNA]</scope>
    <source>
        <strain evidence="3">DSM 16467</strain>
    </source>
</reference>
<evidence type="ECO:0000313" key="2">
    <source>
        <dbReference type="EMBL" id="KOO47639.1"/>
    </source>
</evidence>
<keyword evidence="2" id="KW-0378">Hydrolase</keyword>
<name>A0A0M0L9C6_9BACI</name>